<sequence>MNNRNLLPLFCGFALLSLTLGLSLFYVEQQFSYFAIALTALGGIAFLVLLSLIIKHSFGQTNSARRITLFSFKRWKKLTIVSCIVTVSVGFISVSHYLANNSNVRWDVTQNKQHTLSNNTIEYISTITNEVQLTAFHVGMPPKYLLDLFKEYERVSAGVIKTDIIDPIEQIAYAAKFGNAINADERKVIVQSGDNRKDVDFSLSALSERKTNQRNSQCQPRPKNSLFSDGAWRVFEFKSGICWFI</sequence>
<evidence type="ECO:0000313" key="3">
    <source>
        <dbReference type="EMBL" id="AGH44026.1"/>
    </source>
</evidence>
<accession>M4RKE1</accession>
<protein>
    <recommendedName>
        <fullName evidence="2">DUF7088 domain-containing protein</fullName>
    </recommendedName>
</protein>
<proteinExistence type="predicted"/>
<dbReference type="Proteomes" id="UP000011864">
    <property type="component" value="Chromosome"/>
</dbReference>
<dbReference type="HOGENOM" id="CLU_1132767_0_0_6"/>
<dbReference type="RefSeq" id="WP_015430649.1">
    <property type="nucleotide sequence ID" value="NC_020514.1"/>
</dbReference>
<organism evidence="3 4">
    <name type="scientific">Paraglaciecola psychrophila 170</name>
    <dbReference type="NCBI Taxonomy" id="1129794"/>
    <lineage>
        <taxon>Bacteria</taxon>
        <taxon>Pseudomonadati</taxon>
        <taxon>Pseudomonadota</taxon>
        <taxon>Gammaproteobacteria</taxon>
        <taxon>Alteromonadales</taxon>
        <taxon>Alteromonadaceae</taxon>
        <taxon>Paraglaciecola</taxon>
    </lineage>
</organism>
<evidence type="ECO:0000313" key="4">
    <source>
        <dbReference type="Proteomes" id="UP000011864"/>
    </source>
</evidence>
<gene>
    <name evidence="3" type="ORF">C427_1917</name>
</gene>
<feature type="transmembrane region" description="Helical" evidence="1">
    <location>
        <begin position="31"/>
        <end position="54"/>
    </location>
</feature>
<keyword evidence="1" id="KW-1133">Transmembrane helix</keyword>
<dbReference type="PATRIC" id="fig|1129794.4.peg.1898"/>
<dbReference type="EMBL" id="CP003837">
    <property type="protein sequence ID" value="AGH44026.1"/>
    <property type="molecule type" value="Genomic_DNA"/>
</dbReference>
<keyword evidence="1" id="KW-0472">Membrane</keyword>
<dbReference type="KEGG" id="gps:C427_1917"/>
<keyword evidence="1" id="KW-0812">Transmembrane</keyword>
<dbReference type="InterPro" id="IPR055396">
    <property type="entry name" value="DUF7088"/>
</dbReference>
<name>M4RKE1_9ALTE</name>
<dbReference type="Pfam" id="PF23357">
    <property type="entry name" value="DUF7088"/>
    <property type="match status" value="1"/>
</dbReference>
<keyword evidence="4" id="KW-1185">Reference proteome</keyword>
<dbReference type="AlphaFoldDB" id="M4RKE1"/>
<feature type="domain" description="DUF7088" evidence="2">
    <location>
        <begin position="110"/>
        <end position="192"/>
    </location>
</feature>
<dbReference type="STRING" id="1129794.C427_1917"/>
<reference evidence="3 4" key="1">
    <citation type="journal article" date="2013" name="Genome Announc.">
        <title>Complete Genome Sequence of Glaciecola psychrophila Strain 170T.</title>
        <authorList>
            <person name="Yin J."/>
            <person name="Chen J."/>
            <person name="Liu G."/>
            <person name="Yu Y."/>
            <person name="Song L."/>
            <person name="Wang X."/>
            <person name="Qu X."/>
        </authorList>
    </citation>
    <scope>NUCLEOTIDE SEQUENCE [LARGE SCALE GENOMIC DNA]</scope>
    <source>
        <strain evidence="3 4">170</strain>
    </source>
</reference>
<evidence type="ECO:0000256" key="1">
    <source>
        <dbReference type="SAM" id="Phobius"/>
    </source>
</evidence>
<evidence type="ECO:0000259" key="2">
    <source>
        <dbReference type="Pfam" id="PF23357"/>
    </source>
</evidence>
<feature type="transmembrane region" description="Helical" evidence="1">
    <location>
        <begin position="75"/>
        <end position="99"/>
    </location>
</feature>